<accession>A0A919LQY3</accession>
<proteinExistence type="predicted"/>
<evidence type="ECO:0000313" key="3">
    <source>
        <dbReference type="Proteomes" id="UP000655094"/>
    </source>
</evidence>
<dbReference type="Proteomes" id="UP000655094">
    <property type="component" value="Unassembled WGS sequence"/>
</dbReference>
<gene>
    <name evidence="2" type="ORF">KPZU09_18590</name>
</gene>
<evidence type="ECO:0000256" key="1">
    <source>
        <dbReference type="SAM" id="MobiDB-lite"/>
    </source>
</evidence>
<organism evidence="2 3">
    <name type="scientific">Klebsiella pneumoniae</name>
    <dbReference type="NCBI Taxonomy" id="573"/>
    <lineage>
        <taxon>Bacteria</taxon>
        <taxon>Pseudomonadati</taxon>
        <taxon>Pseudomonadota</taxon>
        <taxon>Gammaproteobacteria</taxon>
        <taxon>Enterobacterales</taxon>
        <taxon>Enterobacteriaceae</taxon>
        <taxon>Klebsiella/Raoultella group</taxon>
        <taxon>Klebsiella</taxon>
        <taxon>Klebsiella pneumoniae complex</taxon>
    </lineage>
</organism>
<feature type="region of interest" description="Disordered" evidence="1">
    <location>
        <begin position="1"/>
        <end position="20"/>
    </location>
</feature>
<dbReference type="AlphaFoldDB" id="A0A919LQY3"/>
<name>A0A919LQY3_KLEPN</name>
<feature type="compositionally biased region" description="Polar residues" evidence="1">
    <location>
        <begin position="54"/>
        <end position="75"/>
    </location>
</feature>
<dbReference type="EMBL" id="BNFF01000001">
    <property type="protein sequence ID" value="GHK52123.1"/>
    <property type="molecule type" value="Genomic_DNA"/>
</dbReference>
<sequence length="75" mass="8302">MTVKDRDAHPGGVGQRVDADWLHKIPAQHRHRPADPRRMAVYGAQRPDGRPMDTLQQPVMQLPPQTFPSTASAPG</sequence>
<feature type="region of interest" description="Disordered" evidence="1">
    <location>
        <begin position="26"/>
        <end position="75"/>
    </location>
</feature>
<evidence type="ECO:0000313" key="2">
    <source>
        <dbReference type="EMBL" id="GHK52123.1"/>
    </source>
</evidence>
<protein>
    <submittedName>
        <fullName evidence="2">Uncharacterized protein</fullName>
    </submittedName>
</protein>
<reference evidence="2" key="1">
    <citation type="submission" date="2020-10" db="EMBL/GenBank/DDBJ databases">
        <title>Genome Sequence of ESBL Producing Zambian Clinical Strains.</title>
        <authorList>
            <person name="Shawa M."/>
            <person name="Furuta Y."/>
            <person name="Simbotwe M."/>
            <person name="Mulenga E."/>
            <person name="Mubanga M."/>
            <person name="Mulenga G."/>
            <person name="Kaile C."/>
            <person name="Zorigt T."/>
            <person name="Hang'ombe B."/>
            <person name="Higashi H."/>
        </authorList>
    </citation>
    <scope>NUCLEOTIDE SEQUENCE</scope>
    <source>
        <strain evidence="2">Zam_UTH_09</strain>
    </source>
</reference>
<comment type="caution">
    <text evidence="2">The sequence shown here is derived from an EMBL/GenBank/DDBJ whole genome shotgun (WGS) entry which is preliminary data.</text>
</comment>